<evidence type="ECO:0000313" key="2">
    <source>
        <dbReference type="RefSeq" id="XP_070853619.1"/>
    </source>
</evidence>
<gene>
    <name evidence="2" type="primary">LOC118878721</name>
</gene>
<reference evidence="2" key="1">
    <citation type="submission" date="2025-08" db="UniProtKB">
        <authorList>
            <consortium name="RefSeq"/>
        </authorList>
    </citation>
    <scope>IDENTIFICATION</scope>
</reference>
<accession>A0ABM4TUH0</accession>
<organism evidence="1 2">
    <name type="scientific">Drosophila suzukii</name>
    <name type="common">Spotted-wing drosophila fruit fly</name>
    <dbReference type="NCBI Taxonomy" id="28584"/>
    <lineage>
        <taxon>Eukaryota</taxon>
        <taxon>Metazoa</taxon>
        <taxon>Ecdysozoa</taxon>
        <taxon>Arthropoda</taxon>
        <taxon>Hexapoda</taxon>
        <taxon>Insecta</taxon>
        <taxon>Pterygota</taxon>
        <taxon>Neoptera</taxon>
        <taxon>Endopterygota</taxon>
        <taxon>Diptera</taxon>
        <taxon>Brachycera</taxon>
        <taxon>Muscomorpha</taxon>
        <taxon>Ephydroidea</taxon>
        <taxon>Drosophilidae</taxon>
        <taxon>Drosophila</taxon>
        <taxon>Sophophora</taxon>
    </lineage>
</organism>
<keyword evidence="1" id="KW-1185">Reference proteome</keyword>
<dbReference type="PANTHER" id="PTHR31025">
    <property type="entry name" value="SI:CH211-196P9.1-RELATED"/>
    <property type="match status" value="1"/>
</dbReference>
<proteinExistence type="predicted"/>
<name>A0ABM4TUH0_DROSZ</name>
<dbReference type="RefSeq" id="XP_070853619.1">
    <property type="nucleotide sequence ID" value="XM_070997518.1"/>
</dbReference>
<dbReference type="Proteomes" id="UP001652628">
    <property type="component" value="Chromosome X"/>
</dbReference>
<dbReference type="GeneID" id="118878721"/>
<dbReference type="PANTHER" id="PTHR31025:SF29">
    <property type="entry name" value="SI:CH211-196P9.1"/>
    <property type="match status" value="1"/>
</dbReference>
<sequence length="478" mass="55470">MSLKDLFDELDLLSALPYPEEANVTVHSLKLMEEDELSDLFHYSEIKMEACQKIREWQQMHKSGQNTLAAVAEKAKAANFVLKQPLRSILEQSAKGKNILTYFVEHKVLSNDERKNLISIIVDDVQARGITIKTTDFSSLVEEICTLFPSENDIMDFYFIARGPRNNASGKLYSRYKNMRSRKVSKKVRLPTMDENSSIQANSQVFEIDECEAAAKKALLNRDCSDWDLVCANWKDTFPLRQRESKEMDSVTFFQQWTKFSHARVTDLINIDFSLLYPNKQNLLFSQWDTFKSKIFGYYMENITNEYCKKLLTQIGETSHIDTKDYLYTILLNAVLPTTCRFSDHMGKKNRKATISDCQESMVLKLTNLNNYQTKINTMISKYYNAGMKLQPLIIVEGLEDSDIKSYYVYFDKRLVKFSSFLESFDMCFKLFQVLGLEYPKPSQQAWLLVQKFFFSLDTIYDSKSSSLALLLNFLKSS</sequence>
<evidence type="ECO:0000313" key="1">
    <source>
        <dbReference type="Proteomes" id="UP001652628"/>
    </source>
</evidence>
<protein>
    <submittedName>
        <fullName evidence="2">Uncharacterized protein</fullName>
    </submittedName>
</protein>